<dbReference type="EMBL" id="WOTB01000011">
    <property type="protein sequence ID" value="NHN84993.1"/>
    <property type="molecule type" value="Genomic_DNA"/>
</dbReference>
<sequence length="224" mass="23865">MIAISDVLNDLSGDERMAVWMLRYFVGPGRPVCRLGLGALVDSCFRRDVETLGAAFRTALDRLSGLGMTPLDIRMRGCREISTTEHQLLEATAAAQKGDESAVRSALRPVFTHHHVLAPFAAAVTQLGACLAAAGYWLRRSAGMGTAGETLPAAAIVISDEEGKSAVMSENHHGNSRHDTCGDMHGDGPVAAASLVTLARWRGQDMGMTHVLWPHGATPRSVPV</sequence>
<evidence type="ECO:0000313" key="1">
    <source>
        <dbReference type="EMBL" id="NHN84993.1"/>
    </source>
</evidence>
<protein>
    <submittedName>
        <fullName evidence="1">Uncharacterized protein</fullName>
    </submittedName>
</protein>
<comment type="caution">
    <text evidence="1">The sequence shown here is derived from an EMBL/GenBank/DDBJ whole genome shotgun (WGS) entry which is preliminary data.</text>
</comment>
<reference evidence="1 2" key="1">
    <citation type="journal article" date="2020" name="Int. J. Syst. Evol. Microbiol.">
        <title>Novel acetic acid bacteria from cider fermentations: Acetobacter conturbans sp. nov. and Acetobacter fallax sp. nov.</title>
        <authorList>
            <person name="Sombolestani A.S."/>
            <person name="Cleenwerck I."/>
            <person name="Cnockaert M."/>
            <person name="Borremans W."/>
            <person name="Wieme A.D."/>
            <person name="De Vuyst L."/>
            <person name="Vandamme P."/>
        </authorList>
    </citation>
    <scope>NUCLEOTIDE SEQUENCE [LARGE SCALE GENOMIC DNA]</scope>
    <source>
        <strain evidence="1 2">LMG 30640</strain>
    </source>
</reference>
<accession>A0ABX0JSI0</accession>
<keyword evidence="2" id="KW-1185">Reference proteome</keyword>
<proteinExistence type="predicted"/>
<organism evidence="1 2">
    <name type="scientific">Acetobacter musti</name>
    <dbReference type="NCBI Taxonomy" id="864732"/>
    <lineage>
        <taxon>Bacteria</taxon>
        <taxon>Pseudomonadati</taxon>
        <taxon>Pseudomonadota</taxon>
        <taxon>Alphaproteobacteria</taxon>
        <taxon>Acetobacterales</taxon>
        <taxon>Acetobacteraceae</taxon>
        <taxon>Acetobacter</taxon>
    </lineage>
</organism>
<dbReference type="Proteomes" id="UP000635278">
    <property type="component" value="Unassembled WGS sequence"/>
</dbReference>
<dbReference type="RefSeq" id="WP_173583381.1">
    <property type="nucleotide sequence ID" value="NZ_WOTB01000011.1"/>
</dbReference>
<name>A0ABX0JSI0_9PROT</name>
<evidence type="ECO:0000313" key="2">
    <source>
        <dbReference type="Proteomes" id="UP000635278"/>
    </source>
</evidence>
<gene>
    <name evidence="1" type="ORF">GOB93_10110</name>
</gene>